<accession>A0A2T7PWW7</accession>
<gene>
    <name evidence="3" type="ORF">C0Q70_00516</name>
</gene>
<organism evidence="3 4">
    <name type="scientific">Pomacea canaliculata</name>
    <name type="common">Golden apple snail</name>
    <dbReference type="NCBI Taxonomy" id="400727"/>
    <lineage>
        <taxon>Eukaryota</taxon>
        <taxon>Metazoa</taxon>
        <taxon>Spiralia</taxon>
        <taxon>Lophotrochozoa</taxon>
        <taxon>Mollusca</taxon>
        <taxon>Gastropoda</taxon>
        <taxon>Caenogastropoda</taxon>
        <taxon>Architaenioglossa</taxon>
        <taxon>Ampullarioidea</taxon>
        <taxon>Ampullariidae</taxon>
        <taxon>Pomacea</taxon>
    </lineage>
</organism>
<name>A0A2T7PWW7_POMCA</name>
<reference evidence="3 4" key="1">
    <citation type="submission" date="2018-04" db="EMBL/GenBank/DDBJ databases">
        <title>The genome of golden apple snail Pomacea canaliculata provides insight into stress tolerance and invasive adaptation.</title>
        <authorList>
            <person name="Liu C."/>
            <person name="Liu B."/>
            <person name="Ren Y."/>
            <person name="Zhang Y."/>
            <person name="Wang H."/>
            <person name="Li S."/>
            <person name="Jiang F."/>
            <person name="Yin L."/>
            <person name="Zhang G."/>
            <person name="Qian W."/>
            <person name="Fan W."/>
        </authorList>
    </citation>
    <scope>NUCLEOTIDE SEQUENCE [LARGE SCALE GENOMIC DNA]</scope>
    <source>
        <strain evidence="3">SZHN2017</strain>
        <tissue evidence="3">Muscle</tissue>
    </source>
</reference>
<sequence length="268" mass="30629">MLQEYPSCLQTCDDYKRNEQMKALEQIKNLTEKLEITTKQLHEAVQINAVLNKSISTLKYKVETEIKNITEQLTNTINQLQEKVQRNAVLNKSISTLKYKGETEIKNITEQLTNTTNQLQEKEKHNDEMATQLRKVRRSCAENRRNPEPVPMENTSLPDHLPQQNGSYRLLLQKDESALSANGCLAKEAQQKNVSEAASPLLVDQLSDDVDIVTETQERENVDNTELKQELGASRSLHPLSNTPYRLFMTLKPARARYRSTSETKASD</sequence>
<feature type="region of interest" description="Disordered" evidence="2">
    <location>
        <begin position="142"/>
        <end position="161"/>
    </location>
</feature>
<evidence type="ECO:0000313" key="3">
    <source>
        <dbReference type="EMBL" id="PVD37914.1"/>
    </source>
</evidence>
<evidence type="ECO:0000256" key="1">
    <source>
        <dbReference type="SAM" id="Coils"/>
    </source>
</evidence>
<proteinExistence type="predicted"/>
<keyword evidence="4" id="KW-1185">Reference proteome</keyword>
<keyword evidence="1" id="KW-0175">Coiled coil</keyword>
<dbReference type="EMBL" id="PZQS01000001">
    <property type="protein sequence ID" value="PVD37914.1"/>
    <property type="molecule type" value="Genomic_DNA"/>
</dbReference>
<comment type="caution">
    <text evidence="3">The sequence shown here is derived from an EMBL/GenBank/DDBJ whole genome shotgun (WGS) entry which is preliminary data.</text>
</comment>
<dbReference type="AlphaFoldDB" id="A0A2T7PWW7"/>
<feature type="coiled-coil region" evidence="1">
    <location>
        <begin position="20"/>
        <end position="139"/>
    </location>
</feature>
<protein>
    <submittedName>
        <fullName evidence="3">Uncharacterized protein</fullName>
    </submittedName>
</protein>
<evidence type="ECO:0000313" key="4">
    <source>
        <dbReference type="Proteomes" id="UP000245119"/>
    </source>
</evidence>
<evidence type="ECO:0000256" key="2">
    <source>
        <dbReference type="SAM" id="MobiDB-lite"/>
    </source>
</evidence>
<dbReference type="Proteomes" id="UP000245119">
    <property type="component" value="Linkage Group LG1"/>
</dbReference>